<evidence type="ECO:0000313" key="2">
    <source>
        <dbReference type="Proteomes" id="UP000028073"/>
    </source>
</evidence>
<sequence length="106" mass="12103">MADAVAKLKPINLPSWRKIEIRIDHIISGHQKGGARIMKGSNKSLFPETMSRDEIERTIRQAYRYGKRIETLKSDGDRILVHGNGIDIWIDKATKAITTAYPKMRN</sequence>
<proteinExistence type="predicted"/>
<organism evidence="1 2">
    <name type="scientific">Endozoicomonas numazuensis</name>
    <dbReference type="NCBI Taxonomy" id="1137799"/>
    <lineage>
        <taxon>Bacteria</taxon>
        <taxon>Pseudomonadati</taxon>
        <taxon>Pseudomonadota</taxon>
        <taxon>Gammaproteobacteria</taxon>
        <taxon>Oceanospirillales</taxon>
        <taxon>Endozoicomonadaceae</taxon>
        <taxon>Endozoicomonas</taxon>
    </lineage>
</organism>
<accession>A0A081NDL9</accession>
<dbReference type="AlphaFoldDB" id="A0A081NDL9"/>
<dbReference type="STRING" id="1137799.GZ78_22125"/>
<dbReference type="Proteomes" id="UP000028073">
    <property type="component" value="Unassembled WGS sequence"/>
</dbReference>
<protein>
    <submittedName>
        <fullName evidence="1">Uncharacterized protein</fullName>
    </submittedName>
</protein>
<name>A0A081NDL9_9GAMM</name>
<gene>
    <name evidence="1" type="ORF">GZ78_22125</name>
</gene>
<dbReference type="EMBL" id="JOKH01000005">
    <property type="protein sequence ID" value="KEQ16542.1"/>
    <property type="molecule type" value="Genomic_DNA"/>
</dbReference>
<reference evidence="1 2" key="1">
    <citation type="submission" date="2014-06" db="EMBL/GenBank/DDBJ databases">
        <title>Whole Genome Sequences of Three Symbiotic Endozoicomonas Bacteria.</title>
        <authorList>
            <person name="Neave M.J."/>
            <person name="Apprill A."/>
            <person name="Voolstra C.R."/>
        </authorList>
    </citation>
    <scope>NUCLEOTIDE SEQUENCE [LARGE SCALE GENOMIC DNA]</scope>
    <source>
        <strain evidence="1 2">DSM 25634</strain>
    </source>
</reference>
<dbReference type="eggNOG" id="COG3209">
    <property type="taxonomic scope" value="Bacteria"/>
</dbReference>
<evidence type="ECO:0000313" key="1">
    <source>
        <dbReference type="EMBL" id="KEQ16542.1"/>
    </source>
</evidence>
<keyword evidence="2" id="KW-1185">Reference proteome</keyword>
<comment type="caution">
    <text evidence="1">The sequence shown here is derived from an EMBL/GenBank/DDBJ whole genome shotgun (WGS) entry which is preliminary data.</text>
</comment>